<dbReference type="GeneID" id="93686095"/>
<dbReference type="Gene3D" id="2.40.160.20">
    <property type="match status" value="1"/>
</dbReference>
<dbReference type="AlphaFoldDB" id="A0A0L1KEF1"/>
<comment type="similarity">
    <text evidence="4">Belongs to the Omp25/RopB family.</text>
</comment>
<evidence type="ECO:0000256" key="2">
    <source>
        <dbReference type="ARBA" id="ARBA00022729"/>
    </source>
</evidence>
<gene>
    <name evidence="7" type="ORF">J121_2550</name>
</gene>
<evidence type="ECO:0000259" key="6">
    <source>
        <dbReference type="Pfam" id="PF13505"/>
    </source>
</evidence>
<evidence type="ECO:0000256" key="3">
    <source>
        <dbReference type="ARBA" id="ARBA00023136"/>
    </source>
</evidence>
<dbReference type="Pfam" id="PF13505">
    <property type="entry name" value="OMP_b-brl"/>
    <property type="match status" value="1"/>
</dbReference>
<dbReference type="InterPro" id="IPR027385">
    <property type="entry name" value="Beta-barrel_OMP"/>
</dbReference>
<keyword evidence="3" id="KW-0472">Membrane</keyword>
<proteinExistence type="inferred from homology"/>
<dbReference type="GO" id="GO:0016020">
    <property type="term" value="C:membrane"/>
    <property type="evidence" value="ECO:0007669"/>
    <property type="project" value="UniProtKB-SubCell"/>
</dbReference>
<keyword evidence="2 5" id="KW-0732">Signal</keyword>
<dbReference type="EMBL" id="JYNE01000023">
    <property type="protein sequence ID" value="KNH02301.1"/>
    <property type="molecule type" value="Genomic_DNA"/>
</dbReference>
<comment type="caution">
    <text evidence="7">The sequence shown here is derived from an EMBL/GenBank/DDBJ whole genome shotgun (WGS) entry which is preliminary data.</text>
</comment>
<accession>A0A0L1KEF1</accession>
<dbReference type="Proteomes" id="UP000037446">
    <property type="component" value="Unassembled WGS sequence"/>
</dbReference>
<dbReference type="STRING" id="1306953.J121_2550"/>
<evidence type="ECO:0000313" key="8">
    <source>
        <dbReference type="Proteomes" id="UP000037446"/>
    </source>
</evidence>
<dbReference type="PATRIC" id="fig|1306953.7.peg.2637"/>
<dbReference type="SUPFAM" id="SSF56925">
    <property type="entry name" value="OMPA-like"/>
    <property type="match status" value="1"/>
</dbReference>
<evidence type="ECO:0000256" key="1">
    <source>
        <dbReference type="ARBA" id="ARBA00004370"/>
    </source>
</evidence>
<dbReference type="PANTHER" id="PTHR34001:SF3">
    <property type="entry name" value="BLL7405 PROTEIN"/>
    <property type="match status" value="1"/>
</dbReference>
<name>A0A0L1KEF1_9SPHN</name>
<sequence>MKNSTILATAILAGVVAQPAYAQDADPDFFNGVYVGGSFGLDGLDDEAGEGIVFDTDGDGEYGDTVRTTTGANAFGPGFCNGIANGPRAADGCSDDKSRFGYGVRIGFDQRIGDGPIVAGLLVEGAMSDSEEYSNGFSTTPASYTFKRELDKSVALRGRLGVSPGSGRGLIYVTGGLAYADIDHDFITTNGANSFTMTDDDDWQLGGQIGAGGELYLFDNVSLGLEYLYSRYDDNDAYVVVGAGSAPATNPFLLDSGQTGLRPSDPNFDIHSIRTTLNFRF</sequence>
<dbReference type="InterPro" id="IPR011250">
    <property type="entry name" value="OMP/PagP_B-barrel"/>
</dbReference>
<feature type="domain" description="Outer membrane protein beta-barrel" evidence="6">
    <location>
        <begin position="9"/>
        <end position="235"/>
    </location>
</feature>
<reference evidence="7" key="1">
    <citation type="submission" date="2015-02" db="EMBL/GenBank/DDBJ databases">
        <authorList>
            <person name="Chooi Y.-H."/>
        </authorList>
    </citation>
    <scope>NUCLEOTIDE SEQUENCE [LARGE SCALE GENOMIC DNA]</scope>
    <source>
        <strain evidence="7">LAMA 915</strain>
    </source>
</reference>
<organism evidence="7 8">
    <name type="scientific">Qipengyuania citrea LAMA 915</name>
    <dbReference type="NCBI Taxonomy" id="1306953"/>
    <lineage>
        <taxon>Bacteria</taxon>
        <taxon>Pseudomonadati</taxon>
        <taxon>Pseudomonadota</taxon>
        <taxon>Alphaproteobacteria</taxon>
        <taxon>Sphingomonadales</taxon>
        <taxon>Erythrobacteraceae</taxon>
        <taxon>Qipengyuania</taxon>
    </lineage>
</organism>
<feature type="signal peptide" evidence="5">
    <location>
        <begin position="1"/>
        <end position="22"/>
    </location>
</feature>
<dbReference type="PANTHER" id="PTHR34001">
    <property type="entry name" value="BLL7405 PROTEIN"/>
    <property type="match status" value="1"/>
</dbReference>
<protein>
    <submittedName>
        <fullName evidence="7">Membrane protein</fullName>
    </submittedName>
</protein>
<evidence type="ECO:0000256" key="5">
    <source>
        <dbReference type="SAM" id="SignalP"/>
    </source>
</evidence>
<dbReference type="RefSeq" id="WP_050600232.1">
    <property type="nucleotide sequence ID" value="NZ_JYNE01000023.1"/>
</dbReference>
<dbReference type="InterPro" id="IPR051692">
    <property type="entry name" value="OMP-like"/>
</dbReference>
<evidence type="ECO:0000256" key="4">
    <source>
        <dbReference type="ARBA" id="ARBA00038306"/>
    </source>
</evidence>
<feature type="chain" id="PRO_5005554798" evidence="5">
    <location>
        <begin position="23"/>
        <end position="281"/>
    </location>
</feature>
<comment type="subcellular location">
    <subcellularLocation>
        <location evidence="1">Membrane</location>
    </subcellularLocation>
</comment>
<evidence type="ECO:0000313" key="7">
    <source>
        <dbReference type="EMBL" id="KNH02301.1"/>
    </source>
</evidence>